<reference evidence="4" key="1">
    <citation type="submission" date="2017-11" db="EMBL/GenBank/DDBJ databases">
        <authorList>
            <person name="Watanabe M."/>
            <person name="Kojima H."/>
        </authorList>
    </citation>
    <scope>NUCLEOTIDE SEQUENCE [LARGE SCALE GENOMIC DNA]</scope>
    <source>
        <strain evidence="4">Tokyo 01</strain>
    </source>
</reference>
<evidence type="ECO:0000313" key="3">
    <source>
        <dbReference type="EMBL" id="GBC62995.1"/>
    </source>
</evidence>
<dbReference type="PROSITE" id="PS50975">
    <property type="entry name" value="ATP_GRASP"/>
    <property type="match status" value="1"/>
</dbReference>
<feature type="domain" description="ATP-grasp" evidence="2">
    <location>
        <begin position="74"/>
        <end position="277"/>
    </location>
</feature>
<dbReference type="InterPro" id="IPR013651">
    <property type="entry name" value="ATP-grasp_RimK-type"/>
</dbReference>
<dbReference type="Pfam" id="PF08443">
    <property type="entry name" value="RimK"/>
    <property type="match status" value="1"/>
</dbReference>
<protein>
    <recommendedName>
        <fullName evidence="2">ATP-grasp domain-containing protein</fullName>
    </recommendedName>
</protein>
<dbReference type="OrthoDB" id="5495824at2"/>
<name>A0A401G1A5_9BACT</name>
<keyword evidence="4" id="KW-1185">Reference proteome</keyword>
<gene>
    <name evidence="3" type="ORF">DENIS_3984</name>
</gene>
<keyword evidence="1" id="KW-0547">Nucleotide-binding</keyword>
<evidence type="ECO:0000259" key="2">
    <source>
        <dbReference type="PROSITE" id="PS50975"/>
    </source>
</evidence>
<sequence length="278" mass="31948">MILSFHPCFAGDVNMLCAGREPAEKELAAIRAADAVILPQGCRQSLYRMARDHCAHVFPNYDAKFDYPRKIGQLRLFQDCGVPHPRTETYPAAAHYFEHYGQRIRTPSVGFPFIFKFDWGGDGDNVFLIRSAQELRNAIRKATEFERTGQYGFLIQEYIPTARRSLRVVVVGEKYISYWRTQEDMDSFCINIARGGRVDPRTDPELRDRAVTDLRAFCVQTGINLAGFDFLFSTADAQQTPLFLEINYFFGRHGLGGSERYYTLLTDEIRNWLDRLKG</sequence>
<dbReference type="GO" id="GO:0009432">
    <property type="term" value="P:SOS response"/>
    <property type="evidence" value="ECO:0007669"/>
    <property type="project" value="TreeGrafter"/>
</dbReference>
<dbReference type="GO" id="GO:0005737">
    <property type="term" value="C:cytoplasm"/>
    <property type="evidence" value="ECO:0007669"/>
    <property type="project" value="TreeGrafter"/>
</dbReference>
<keyword evidence="1" id="KW-0067">ATP-binding</keyword>
<dbReference type="PANTHER" id="PTHR21621:SF0">
    <property type="entry name" value="BETA-CITRYLGLUTAMATE SYNTHASE B-RELATED"/>
    <property type="match status" value="1"/>
</dbReference>
<dbReference type="EMBL" id="BEXT01000001">
    <property type="protein sequence ID" value="GBC62995.1"/>
    <property type="molecule type" value="Genomic_DNA"/>
</dbReference>
<dbReference type="AlphaFoldDB" id="A0A401G1A5"/>
<dbReference type="GO" id="GO:0018169">
    <property type="term" value="F:ribosomal S6-glutamic acid ligase activity"/>
    <property type="evidence" value="ECO:0007669"/>
    <property type="project" value="TreeGrafter"/>
</dbReference>
<dbReference type="PANTHER" id="PTHR21621">
    <property type="entry name" value="RIBOSOMAL PROTEIN S6 MODIFICATION PROTEIN"/>
    <property type="match status" value="1"/>
</dbReference>
<organism evidence="3 4">
    <name type="scientific">Desulfonema ishimotonii</name>
    <dbReference type="NCBI Taxonomy" id="45657"/>
    <lineage>
        <taxon>Bacteria</taxon>
        <taxon>Pseudomonadati</taxon>
        <taxon>Thermodesulfobacteriota</taxon>
        <taxon>Desulfobacteria</taxon>
        <taxon>Desulfobacterales</taxon>
        <taxon>Desulfococcaceae</taxon>
        <taxon>Desulfonema</taxon>
    </lineage>
</organism>
<evidence type="ECO:0000313" key="4">
    <source>
        <dbReference type="Proteomes" id="UP000288096"/>
    </source>
</evidence>
<evidence type="ECO:0000256" key="1">
    <source>
        <dbReference type="PROSITE-ProRule" id="PRU00409"/>
    </source>
</evidence>
<dbReference type="Proteomes" id="UP000288096">
    <property type="component" value="Unassembled WGS sequence"/>
</dbReference>
<dbReference type="GO" id="GO:0005524">
    <property type="term" value="F:ATP binding"/>
    <property type="evidence" value="ECO:0007669"/>
    <property type="project" value="UniProtKB-UniRule"/>
</dbReference>
<comment type="caution">
    <text evidence="3">The sequence shown here is derived from an EMBL/GenBank/DDBJ whole genome shotgun (WGS) entry which is preliminary data.</text>
</comment>
<dbReference type="SUPFAM" id="SSF56059">
    <property type="entry name" value="Glutathione synthetase ATP-binding domain-like"/>
    <property type="match status" value="1"/>
</dbReference>
<dbReference type="RefSeq" id="WP_124330117.1">
    <property type="nucleotide sequence ID" value="NZ_BEXT01000001.1"/>
</dbReference>
<reference evidence="4" key="2">
    <citation type="submission" date="2019-01" db="EMBL/GenBank/DDBJ databases">
        <title>Genome sequence of Desulfonema ishimotonii strain Tokyo 01.</title>
        <authorList>
            <person name="Fukui M."/>
        </authorList>
    </citation>
    <scope>NUCLEOTIDE SEQUENCE [LARGE SCALE GENOMIC DNA]</scope>
    <source>
        <strain evidence="4">Tokyo 01</strain>
    </source>
</reference>
<dbReference type="GO" id="GO:0046872">
    <property type="term" value="F:metal ion binding"/>
    <property type="evidence" value="ECO:0007669"/>
    <property type="project" value="InterPro"/>
</dbReference>
<proteinExistence type="predicted"/>
<dbReference type="InterPro" id="IPR011761">
    <property type="entry name" value="ATP-grasp"/>
</dbReference>
<accession>A0A401G1A5</accession>
<dbReference type="Gene3D" id="3.30.470.20">
    <property type="entry name" value="ATP-grasp fold, B domain"/>
    <property type="match status" value="1"/>
</dbReference>